<comment type="similarity">
    <text evidence="8">Belongs to the G-protein coupled receptor 1 family.</text>
</comment>
<feature type="transmembrane region" description="Helical" evidence="10">
    <location>
        <begin position="198"/>
        <end position="224"/>
    </location>
</feature>
<keyword evidence="2 8" id="KW-0812">Transmembrane</keyword>
<comment type="caution">
    <text evidence="12">The sequence shown here is derived from an EMBL/GenBank/DDBJ whole genome shotgun (WGS) entry which is preliminary data.</text>
</comment>
<feature type="region of interest" description="Disordered" evidence="9">
    <location>
        <begin position="243"/>
        <end position="281"/>
    </location>
</feature>
<sequence>MFASVSLSEEGTMLQKRSNELAIVFIPAIIFVSVLMILGLFGNSMVLYFYGFKTKKTPNICFILVLAVFDLLTCTLGMPMEIVDLVLNITFYNAAACKILRFVTFFTNIASALILASIAVDRYRRICKPHTNQLSIKQVKIICGLCASASVLLSWPASILYVTEAVPVIYTDPRNTTHQANITGFDCTLTSSHRYAPYILTFHVVHFILFVALTISLAVMYGLIARRLCNSKTTRLDFAAFNQKGSGSDESPPEQSDTSSVAAAVSSPGTDSLICRDNSNSNDIEQPVKKIEELDDNVMDDKVKVNDDIVPVFIIRSNEKCNPSSNGTSSLHDLPNLKAIPRENKMTSEINTHESQSIRFTNGRRDNGVVKHTVMLFIVALVFVLSFLPYLGVAINGLFLDGYYVNIFTDGQLVGLELGSRSYFINGAFNPLIYGFFNSQFRSFVHRKLCPCHFWTRGDGAK</sequence>
<evidence type="ECO:0000256" key="5">
    <source>
        <dbReference type="ARBA" id="ARBA00023136"/>
    </source>
</evidence>
<dbReference type="PRINTS" id="PR00237">
    <property type="entry name" value="GPCRRHODOPSN"/>
</dbReference>
<keyword evidence="6 8" id="KW-0675">Receptor</keyword>
<evidence type="ECO:0000256" key="8">
    <source>
        <dbReference type="RuleBase" id="RU000688"/>
    </source>
</evidence>
<keyword evidence="3 10" id="KW-1133">Transmembrane helix</keyword>
<feature type="transmembrane region" description="Helical" evidence="10">
    <location>
        <begin position="60"/>
        <end position="79"/>
    </location>
</feature>
<reference evidence="12 13" key="1">
    <citation type="submission" date="2024-11" db="EMBL/GenBank/DDBJ databases">
        <title>Chromosome-level genome assembly of the freshwater bivalve Anodonta woodiana.</title>
        <authorList>
            <person name="Chen X."/>
        </authorList>
    </citation>
    <scope>NUCLEOTIDE SEQUENCE [LARGE SCALE GENOMIC DNA]</scope>
    <source>
        <strain evidence="12">MN2024</strain>
        <tissue evidence="12">Gills</tissue>
    </source>
</reference>
<dbReference type="InterPro" id="IPR000276">
    <property type="entry name" value="GPCR_Rhodpsn"/>
</dbReference>
<dbReference type="SUPFAM" id="SSF81321">
    <property type="entry name" value="Family A G protein-coupled receptor-like"/>
    <property type="match status" value="1"/>
</dbReference>
<protein>
    <recommendedName>
        <fullName evidence="11">G-protein coupled receptors family 1 profile domain-containing protein</fullName>
    </recommendedName>
</protein>
<evidence type="ECO:0000256" key="3">
    <source>
        <dbReference type="ARBA" id="ARBA00022989"/>
    </source>
</evidence>
<dbReference type="AlphaFoldDB" id="A0ABD3X4Q5"/>
<dbReference type="InterPro" id="IPR017452">
    <property type="entry name" value="GPCR_Rhodpsn_7TM"/>
</dbReference>
<keyword evidence="5 10" id="KW-0472">Membrane</keyword>
<evidence type="ECO:0000256" key="10">
    <source>
        <dbReference type="SAM" id="Phobius"/>
    </source>
</evidence>
<evidence type="ECO:0000313" key="13">
    <source>
        <dbReference type="Proteomes" id="UP001634394"/>
    </source>
</evidence>
<evidence type="ECO:0000259" key="11">
    <source>
        <dbReference type="PROSITE" id="PS50262"/>
    </source>
</evidence>
<keyword evidence="4 8" id="KW-0297">G-protein coupled receptor</keyword>
<dbReference type="PANTHER" id="PTHR24238">
    <property type="entry name" value="G-PROTEIN COUPLED RECEPTOR"/>
    <property type="match status" value="1"/>
</dbReference>
<evidence type="ECO:0000313" key="12">
    <source>
        <dbReference type="EMBL" id="KAL3881150.1"/>
    </source>
</evidence>
<dbReference type="GO" id="GO:0016020">
    <property type="term" value="C:membrane"/>
    <property type="evidence" value="ECO:0007669"/>
    <property type="project" value="UniProtKB-SubCell"/>
</dbReference>
<dbReference type="EMBL" id="JBJQND010000003">
    <property type="protein sequence ID" value="KAL3881150.1"/>
    <property type="molecule type" value="Genomic_DNA"/>
</dbReference>
<evidence type="ECO:0000256" key="9">
    <source>
        <dbReference type="SAM" id="MobiDB-lite"/>
    </source>
</evidence>
<gene>
    <name evidence="12" type="ORF">ACJMK2_027608</name>
</gene>
<dbReference type="Pfam" id="PF00001">
    <property type="entry name" value="7tm_1"/>
    <property type="match status" value="1"/>
</dbReference>
<feature type="transmembrane region" description="Helical" evidence="10">
    <location>
        <begin position="22"/>
        <end position="48"/>
    </location>
</feature>
<comment type="subcellular location">
    <subcellularLocation>
        <location evidence="1">Membrane</location>
        <topology evidence="1">Multi-pass membrane protein</topology>
    </subcellularLocation>
</comment>
<evidence type="ECO:0000256" key="1">
    <source>
        <dbReference type="ARBA" id="ARBA00004141"/>
    </source>
</evidence>
<evidence type="ECO:0000256" key="7">
    <source>
        <dbReference type="ARBA" id="ARBA00023224"/>
    </source>
</evidence>
<keyword evidence="13" id="KW-1185">Reference proteome</keyword>
<feature type="transmembrane region" description="Helical" evidence="10">
    <location>
        <begin position="374"/>
        <end position="400"/>
    </location>
</feature>
<dbReference type="Gene3D" id="1.20.1070.10">
    <property type="entry name" value="Rhodopsin 7-helix transmembrane proteins"/>
    <property type="match status" value="1"/>
</dbReference>
<feature type="domain" description="G-protein coupled receptors family 1 profile" evidence="11">
    <location>
        <begin position="42"/>
        <end position="434"/>
    </location>
</feature>
<feature type="transmembrane region" description="Helical" evidence="10">
    <location>
        <begin position="141"/>
        <end position="162"/>
    </location>
</feature>
<name>A0ABD3X4Q5_SINWO</name>
<proteinExistence type="inferred from homology"/>
<evidence type="ECO:0000256" key="4">
    <source>
        <dbReference type="ARBA" id="ARBA00023040"/>
    </source>
</evidence>
<organism evidence="12 13">
    <name type="scientific">Sinanodonta woodiana</name>
    <name type="common">Chinese pond mussel</name>
    <name type="synonym">Anodonta woodiana</name>
    <dbReference type="NCBI Taxonomy" id="1069815"/>
    <lineage>
        <taxon>Eukaryota</taxon>
        <taxon>Metazoa</taxon>
        <taxon>Spiralia</taxon>
        <taxon>Lophotrochozoa</taxon>
        <taxon>Mollusca</taxon>
        <taxon>Bivalvia</taxon>
        <taxon>Autobranchia</taxon>
        <taxon>Heteroconchia</taxon>
        <taxon>Palaeoheterodonta</taxon>
        <taxon>Unionida</taxon>
        <taxon>Unionoidea</taxon>
        <taxon>Unionidae</taxon>
        <taxon>Unioninae</taxon>
        <taxon>Sinanodonta</taxon>
    </lineage>
</organism>
<dbReference type="GO" id="GO:0004930">
    <property type="term" value="F:G protein-coupled receptor activity"/>
    <property type="evidence" value="ECO:0007669"/>
    <property type="project" value="UniProtKB-KW"/>
</dbReference>
<evidence type="ECO:0000256" key="2">
    <source>
        <dbReference type="ARBA" id="ARBA00022692"/>
    </source>
</evidence>
<dbReference type="PROSITE" id="PS00237">
    <property type="entry name" value="G_PROTEIN_RECEP_F1_1"/>
    <property type="match status" value="1"/>
</dbReference>
<feature type="transmembrane region" description="Helical" evidence="10">
    <location>
        <begin position="99"/>
        <end position="120"/>
    </location>
</feature>
<dbReference type="CDD" id="cd00637">
    <property type="entry name" value="7tm_classA_rhodopsin-like"/>
    <property type="match status" value="1"/>
</dbReference>
<feature type="compositionally biased region" description="Polar residues" evidence="9">
    <location>
        <begin position="243"/>
        <end position="258"/>
    </location>
</feature>
<evidence type="ECO:0000256" key="6">
    <source>
        <dbReference type="ARBA" id="ARBA00023170"/>
    </source>
</evidence>
<dbReference type="PROSITE" id="PS50262">
    <property type="entry name" value="G_PROTEIN_RECEP_F1_2"/>
    <property type="match status" value="1"/>
</dbReference>
<dbReference type="Proteomes" id="UP001634394">
    <property type="component" value="Unassembled WGS sequence"/>
</dbReference>
<keyword evidence="7 8" id="KW-0807">Transducer</keyword>
<dbReference type="PANTHER" id="PTHR24238:SF47">
    <property type="entry name" value="ECDYSTEROIDS_DOPAMINE RECEPTOR-RELATED"/>
    <property type="match status" value="1"/>
</dbReference>
<accession>A0ABD3X4Q5</accession>